<feature type="non-terminal residue" evidence="1">
    <location>
        <position position="1"/>
    </location>
</feature>
<proteinExistence type="predicted"/>
<sequence>TEAYVNEARIISPETGPASEDVGEPACSCVLSAIREMQPAHAELLTRLDLREEPRDTIAADLAVSPSTLRVRVHRARLALKKRISEICPTCGDGRFMQCDCGHSPEVHNRTEMAF</sequence>
<dbReference type="SUPFAM" id="SSF88659">
    <property type="entry name" value="Sigma3 and sigma4 domains of RNA polymerase sigma factors"/>
    <property type="match status" value="1"/>
</dbReference>
<evidence type="ECO:0000313" key="1">
    <source>
        <dbReference type="EMBL" id="KKM74411.1"/>
    </source>
</evidence>
<dbReference type="AlphaFoldDB" id="A0A0F9KI54"/>
<dbReference type="EMBL" id="LAZR01009145">
    <property type="protein sequence ID" value="KKM74411.1"/>
    <property type="molecule type" value="Genomic_DNA"/>
</dbReference>
<dbReference type="Gene3D" id="1.10.10.10">
    <property type="entry name" value="Winged helix-like DNA-binding domain superfamily/Winged helix DNA-binding domain"/>
    <property type="match status" value="1"/>
</dbReference>
<name>A0A0F9KI54_9ZZZZ</name>
<accession>A0A0F9KI54</accession>
<dbReference type="InterPro" id="IPR036388">
    <property type="entry name" value="WH-like_DNA-bd_sf"/>
</dbReference>
<dbReference type="InterPro" id="IPR013324">
    <property type="entry name" value="RNA_pol_sigma_r3/r4-like"/>
</dbReference>
<protein>
    <recommendedName>
        <fullName evidence="2">RNA polymerase sigma factor 70 region 4 type 2 domain-containing protein</fullName>
    </recommendedName>
</protein>
<evidence type="ECO:0008006" key="2">
    <source>
        <dbReference type="Google" id="ProtNLM"/>
    </source>
</evidence>
<reference evidence="1" key="1">
    <citation type="journal article" date="2015" name="Nature">
        <title>Complex archaea that bridge the gap between prokaryotes and eukaryotes.</title>
        <authorList>
            <person name="Spang A."/>
            <person name="Saw J.H."/>
            <person name="Jorgensen S.L."/>
            <person name="Zaremba-Niedzwiedzka K."/>
            <person name="Martijn J."/>
            <person name="Lind A.E."/>
            <person name="van Eijk R."/>
            <person name="Schleper C."/>
            <person name="Guy L."/>
            <person name="Ettema T.J."/>
        </authorList>
    </citation>
    <scope>NUCLEOTIDE SEQUENCE</scope>
</reference>
<organism evidence="1">
    <name type="scientific">marine sediment metagenome</name>
    <dbReference type="NCBI Taxonomy" id="412755"/>
    <lineage>
        <taxon>unclassified sequences</taxon>
        <taxon>metagenomes</taxon>
        <taxon>ecological metagenomes</taxon>
    </lineage>
</organism>
<gene>
    <name evidence="1" type="ORF">LCGC14_1400550</name>
</gene>
<comment type="caution">
    <text evidence="1">The sequence shown here is derived from an EMBL/GenBank/DDBJ whole genome shotgun (WGS) entry which is preliminary data.</text>
</comment>